<reference evidence="1 2" key="1">
    <citation type="journal article" date="2017" name="Nat. Commun.">
        <title>Genome assembly with in vitro proximity ligation data and whole-genome triplication in lettuce.</title>
        <authorList>
            <person name="Reyes-Chin-Wo S."/>
            <person name="Wang Z."/>
            <person name="Yang X."/>
            <person name="Kozik A."/>
            <person name="Arikit S."/>
            <person name="Song C."/>
            <person name="Xia L."/>
            <person name="Froenicke L."/>
            <person name="Lavelle D.O."/>
            <person name="Truco M.J."/>
            <person name="Xia R."/>
            <person name="Zhu S."/>
            <person name="Xu C."/>
            <person name="Xu H."/>
            <person name="Xu X."/>
            <person name="Cox K."/>
            <person name="Korf I."/>
            <person name="Meyers B.C."/>
            <person name="Michelmore R.W."/>
        </authorList>
    </citation>
    <scope>NUCLEOTIDE SEQUENCE [LARGE SCALE GENOMIC DNA]</scope>
    <source>
        <strain evidence="2">cv. Salinas</strain>
        <tissue evidence="1">Seedlings</tissue>
    </source>
</reference>
<organism evidence="1 2">
    <name type="scientific">Lactuca sativa</name>
    <name type="common">Garden lettuce</name>
    <dbReference type="NCBI Taxonomy" id="4236"/>
    <lineage>
        <taxon>Eukaryota</taxon>
        <taxon>Viridiplantae</taxon>
        <taxon>Streptophyta</taxon>
        <taxon>Embryophyta</taxon>
        <taxon>Tracheophyta</taxon>
        <taxon>Spermatophyta</taxon>
        <taxon>Magnoliopsida</taxon>
        <taxon>eudicotyledons</taxon>
        <taxon>Gunneridae</taxon>
        <taxon>Pentapetalae</taxon>
        <taxon>asterids</taxon>
        <taxon>campanulids</taxon>
        <taxon>Asterales</taxon>
        <taxon>Asteraceae</taxon>
        <taxon>Cichorioideae</taxon>
        <taxon>Cichorieae</taxon>
        <taxon>Lactucinae</taxon>
        <taxon>Lactuca</taxon>
    </lineage>
</organism>
<keyword evidence="2" id="KW-1185">Reference proteome</keyword>
<evidence type="ECO:0000313" key="2">
    <source>
        <dbReference type="Proteomes" id="UP000235145"/>
    </source>
</evidence>
<dbReference type="Proteomes" id="UP000235145">
    <property type="component" value="Unassembled WGS sequence"/>
</dbReference>
<comment type="caution">
    <text evidence="1">The sequence shown here is derived from an EMBL/GenBank/DDBJ whole genome shotgun (WGS) entry which is preliminary data.</text>
</comment>
<dbReference type="AlphaFoldDB" id="A0A9R1XHJ5"/>
<sequence length="99" mass="11546">MIVIARLIGGFLHRSLLLNHLSPPPQKPHDTFILCNPKTYLHRVLLCNPHFEGKTKTPEILQFLKQIKEKLIDVDENVLFFKEEPGIIEQLKLSTWILH</sequence>
<proteinExistence type="predicted"/>
<name>A0A9R1XHJ5_LACSA</name>
<dbReference type="EMBL" id="NBSK02000003">
    <property type="protein sequence ID" value="KAJ0214900.1"/>
    <property type="molecule type" value="Genomic_DNA"/>
</dbReference>
<accession>A0A9R1XHJ5</accession>
<protein>
    <submittedName>
        <fullName evidence="1">Uncharacterized protein</fullName>
    </submittedName>
</protein>
<evidence type="ECO:0000313" key="1">
    <source>
        <dbReference type="EMBL" id="KAJ0214900.1"/>
    </source>
</evidence>
<gene>
    <name evidence="1" type="ORF">LSAT_V11C300103500</name>
</gene>